<protein>
    <submittedName>
        <fullName evidence="1">Uncharacterized protein</fullName>
    </submittedName>
</protein>
<feature type="non-terminal residue" evidence="1">
    <location>
        <position position="1"/>
    </location>
</feature>
<proteinExistence type="predicted"/>
<organism evidence="1">
    <name type="scientific">Arion vulgaris</name>
    <dbReference type="NCBI Taxonomy" id="1028688"/>
    <lineage>
        <taxon>Eukaryota</taxon>
        <taxon>Metazoa</taxon>
        <taxon>Spiralia</taxon>
        <taxon>Lophotrochozoa</taxon>
        <taxon>Mollusca</taxon>
        <taxon>Gastropoda</taxon>
        <taxon>Heterobranchia</taxon>
        <taxon>Euthyneura</taxon>
        <taxon>Panpulmonata</taxon>
        <taxon>Eupulmonata</taxon>
        <taxon>Stylommatophora</taxon>
        <taxon>Helicina</taxon>
        <taxon>Arionoidea</taxon>
        <taxon>Arionidae</taxon>
        <taxon>Arion</taxon>
    </lineage>
</organism>
<dbReference type="SUPFAM" id="SSF57850">
    <property type="entry name" value="RING/U-box"/>
    <property type="match status" value="1"/>
</dbReference>
<dbReference type="AlphaFoldDB" id="A0A0B6YFI6"/>
<dbReference type="InterPro" id="IPR013083">
    <property type="entry name" value="Znf_RING/FYVE/PHD"/>
</dbReference>
<accession>A0A0B6YFI6</accession>
<gene>
    <name evidence="1" type="primary">ORF23081</name>
</gene>
<dbReference type="Gene3D" id="3.30.40.10">
    <property type="entry name" value="Zinc/RING finger domain, C3HC4 (zinc finger)"/>
    <property type="match status" value="1"/>
</dbReference>
<reference evidence="1" key="1">
    <citation type="submission" date="2014-12" db="EMBL/GenBank/DDBJ databases">
        <title>Insight into the proteome of Arion vulgaris.</title>
        <authorList>
            <person name="Aradska J."/>
            <person name="Bulat T."/>
            <person name="Smidak R."/>
            <person name="Sarate P."/>
            <person name="Gangsoo J."/>
            <person name="Sialana F."/>
            <person name="Bilban M."/>
            <person name="Lubec G."/>
        </authorList>
    </citation>
    <scope>NUCLEOTIDE SEQUENCE</scope>
    <source>
        <tissue evidence="1">Skin</tissue>
    </source>
</reference>
<sequence>LCIKQWIKVKNICPNCRTPITSHIQIPAMDNCIEKMIEQLSDELKRRRIDFVKQRKIEQDGFDGAESGNLNARNALLRMRG</sequence>
<evidence type="ECO:0000313" key="1">
    <source>
        <dbReference type="EMBL" id="CEK54546.1"/>
    </source>
</evidence>
<name>A0A0B6YFI6_9EUPU</name>
<dbReference type="EMBL" id="HACG01007681">
    <property type="protein sequence ID" value="CEK54546.1"/>
    <property type="molecule type" value="Transcribed_RNA"/>
</dbReference>
<feature type="non-terminal residue" evidence="1">
    <location>
        <position position="81"/>
    </location>
</feature>